<evidence type="ECO:0000313" key="1">
    <source>
        <dbReference type="EMBL" id="UXD22135.1"/>
    </source>
</evidence>
<dbReference type="AlphaFoldDB" id="A0A977KAM2"/>
<dbReference type="SUPFAM" id="SSF52540">
    <property type="entry name" value="P-loop containing nucleoside triphosphate hydrolases"/>
    <property type="match status" value="1"/>
</dbReference>
<protein>
    <recommendedName>
        <fullName evidence="3">ATPase dynein-related AAA domain-containing protein</fullName>
    </recommendedName>
</protein>
<evidence type="ECO:0008006" key="3">
    <source>
        <dbReference type="Google" id="ProtNLM"/>
    </source>
</evidence>
<dbReference type="KEGG" id="ipc:IPA_02035"/>
<proteinExistence type="predicted"/>
<gene>
    <name evidence="1" type="ORF">IPA_02035</name>
</gene>
<organism evidence="1 2">
    <name type="scientific">Ignicoccus pacificus DSM 13166</name>
    <dbReference type="NCBI Taxonomy" id="940294"/>
    <lineage>
        <taxon>Archaea</taxon>
        <taxon>Thermoproteota</taxon>
        <taxon>Thermoprotei</taxon>
        <taxon>Desulfurococcales</taxon>
        <taxon>Desulfurococcaceae</taxon>
        <taxon>Ignicoccus</taxon>
    </lineage>
</organism>
<evidence type="ECO:0000313" key="2">
    <source>
        <dbReference type="Proteomes" id="UP001063698"/>
    </source>
</evidence>
<dbReference type="Proteomes" id="UP001063698">
    <property type="component" value="Chromosome"/>
</dbReference>
<accession>A0A977KAM2</accession>
<dbReference type="InterPro" id="IPR027417">
    <property type="entry name" value="P-loop_NTPase"/>
</dbReference>
<reference evidence="1" key="1">
    <citation type="submission" date="2013-11" db="EMBL/GenBank/DDBJ databases">
        <title>Comparative genomics of Ignicoccus.</title>
        <authorList>
            <person name="Podar M."/>
        </authorList>
    </citation>
    <scope>NUCLEOTIDE SEQUENCE</scope>
    <source>
        <strain evidence="1">DSM 13166</strain>
    </source>
</reference>
<name>A0A977KAM2_9CREN</name>
<sequence>MGVSALTPKDIIFYVMEYVFKYPLSQSAVPLFIGPPGIGKSASVYEGFEKLTDMLALYYWKNLGKEKAVEDWEKLVENASQRCKEDEICNTFYKMLLKSAERSDVLKKLLDDYASTVPDAARKAMEAHRKLGKEGLPRSLVITYDATLQDVEKFFKDAFVFVKIDVSIHDPTDLLGIPYVDRKREVTTHLPLHWALALRESKLGLLLLDEFTNKMHVLLESALYEITLDKKVGNIYFNKPVVATGNDMDSSILVRKLPGPLVTGRINVIPTDAPLIEDWIKYMIDRHRTEWFVPPVFLLLIMSRYSRALKVGAERGGLPHSKIRDLYRAVFSEDPFLPSSEKLKEYSAIELRISGSEEGVREDFVGSFPSPRVWEKLLVDLYYSLNFLDSKESTKDQIENMLLTKIKSYLGFKDLSEMVYAMAIEFREKGLTEGLLKFIAEEAPQDRKKKLVPLSEDKLSQLSLNDAKKMRKDIVDSMKNFVYSSLELEKMNKIIETIISTSAPEEEKKEAIKEFKKTLSKASLTFALTTKAVELLRKRSEDKSVEGTTDIVFRYLTLAFLEGLLEGFEELSDQFEEKDIRRLIWGYVILHATATVLREFTIRAGFSPARKYGSNMEGERKEETMAWVSSVLNDIQKELEEIEEELQTP</sequence>
<keyword evidence="2" id="KW-1185">Reference proteome</keyword>
<dbReference type="EMBL" id="CP006868">
    <property type="protein sequence ID" value="UXD22135.1"/>
    <property type="molecule type" value="Genomic_DNA"/>
</dbReference>